<evidence type="ECO:0000313" key="2">
    <source>
        <dbReference type="EMBL" id="KAA6390917.1"/>
    </source>
</evidence>
<sequence>MRRAYGGDTSQALRQILDETSDETDAIRILLSRTQQRKKKEQEISQMDSISPIITPPLSQSSTYVSSDQFLFEVNERILGIPSHQEQKSNQPYKYSSEQMIAKKMNTAKVTIKSPEGLTVYETLPSPPESVRSISPKTKQLDGTQDMNEQKIDQNNQFQPLQSKPPYSIFELQPALLIPQTPDVEEEESIPKEFNKALEKASGQIGLRYPLQQGIGIKRYKSVFAPDIITQYPALQNASTVERRRAQRRKVKSEDMVKRKKLKDQEYSDNQDDEKIIFESIKDNTGSENEETDNSENYQIPSTAKNIGEIRIVGLNRKIESAQGNRIDNIQKENAQQNRAQSSVSAFRSASMHIPSPTPPSPKIDLTPGHHVPFERFRPTSNEKQINKESQTPSNKLQINFRLRQRPFWKKMEDELQNITTQSDVHEFKNIQKELESAEQIFKRNNIHQPQFLKPQPILITPQLEIDQGEENNDIMDEIQNTDYEEQDIE</sequence>
<feature type="compositionally biased region" description="Polar residues" evidence="1">
    <location>
        <begin position="330"/>
        <end position="348"/>
    </location>
</feature>
<comment type="caution">
    <text evidence="2">The sequence shown here is derived from an EMBL/GenBank/DDBJ whole genome shotgun (WGS) entry which is preliminary data.</text>
</comment>
<feature type="region of interest" description="Disordered" evidence="1">
    <location>
        <begin position="470"/>
        <end position="490"/>
    </location>
</feature>
<feature type="region of interest" description="Disordered" evidence="1">
    <location>
        <begin position="330"/>
        <end position="395"/>
    </location>
</feature>
<evidence type="ECO:0000256" key="1">
    <source>
        <dbReference type="SAM" id="MobiDB-lite"/>
    </source>
</evidence>
<proteinExistence type="predicted"/>
<reference evidence="2 3" key="1">
    <citation type="submission" date="2019-03" db="EMBL/GenBank/DDBJ databases">
        <title>Single cell metagenomics reveals metabolic interactions within the superorganism composed of flagellate Streblomastix strix and complex community of Bacteroidetes bacteria on its surface.</title>
        <authorList>
            <person name="Treitli S.C."/>
            <person name="Kolisko M."/>
            <person name="Husnik F."/>
            <person name="Keeling P."/>
            <person name="Hampl V."/>
        </authorList>
    </citation>
    <scope>NUCLEOTIDE SEQUENCE [LARGE SCALE GENOMIC DNA]</scope>
    <source>
        <strain evidence="2">ST1C</strain>
    </source>
</reference>
<feature type="region of interest" description="Disordered" evidence="1">
    <location>
        <begin position="243"/>
        <end position="301"/>
    </location>
</feature>
<gene>
    <name evidence="2" type="ORF">EZS28_013555</name>
</gene>
<evidence type="ECO:0000313" key="3">
    <source>
        <dbReference type="Proteomes" id="UP000324800"/>
    </source>
</evidence>
<dbReference type="EMBL" id="SNRW01003059">
    <property type="protein sequence ID" value="KAA6390917.1"/>
    <property type="molecule type" value="Genomic_DNA"/>
</dbReference>
<feature type="compositionally biased region" description="Polar residues" evidence="1">
    <location>
        <begin position="379"/>
        <end position="395"/>
    </location>
</feature>
<dbReference type="AlphaFoldDB" id="A0A5J4W7S1"/>
<organism evidence="2 3">
    <name type="scientific">Streblomastix strix</name>
    <dbReference type="NCBI Taxonomy" id="222440"/>
    <lineage>
        <taxon>Eukaryota</taxon>
        <taxon>Metamonada</taxon>
        <taxon>Preaxostyla</taxon>
        <taxon>Oxymonadida</taxon>
        <taxon>Streblomastigidae</taxon>
        <taxon>Streblomastix</taxon>
    </lineage>
</organism>
<name>A0A5J4W7S1_9EUKA</name>
<protein>
    <submittedName>
        <fullName evidence="2">Uncharacterized protein</fullName>
    </submittedName>
</protein>
<accession>A0A5J4W7S1</accession>
<dbReference type="Proteomes" id="UP000324800">
    <property type="component" value="Unassembled WGS sequence"/>
</dbReference>
<feature type="compositionally biased region" description="Basic and acidic residues" evidence="1">
    <location>
        <begin position="273"/>
        <end position="282"/>
    </location>
</feature>